<gene>
    <name evidence="1" type="ORF">A7J57_10445</name>
</gene>
<reference evidence="1 2" key="1">
    <citation type="submission" date="2016-05" db="EMBL/GenBank/DDBJ databases">
        <authorList>
            <person name="Lavstsen T."/>
            <person name="Jespersen J.S."/>
        </authorList>
    </citation>
    <scope>NUCLEOTIDE SEQUENCE [LARGE SCALE GENOMIC DNA]</scope>
    <source>
        <strain evidence="1 2">KCJ1736</strain>
    </source>
</reference>
<comment type="caution">
    <text evidence="1">The sequence shown here is derived from an EMBL/GenBank/DDBJ whole genome shotgun (WGS) entry which is preliminary data.</text>
</comment>
<proteinExistence type="predicted"/>
<sequence length="121" mass="13145">MADEPNFELSLTSFGSGSIRFKDAHGEGQSRYQANFMVSSETTVGVITITNQSPLEEDQSEQTDSPYLAVEDAAARRIPEILRLLADQIDLNIAAYDTNAAARRLTHAEPAKEELASSAEA</sequence>
<protein>
    <submittedName>
        <fullName evidence="1">Uncharacterized protein</fullName>
    </submittedName>
</protein>
<dbReference type="AlphaFoldDB" id="A0A176X2M2"/>
<dbReference type="RefSeq" id="WP_063950419.1">
    <property type="nucleotide sequence ID" value="NZ_LXPS01000036.1"/>
</dbReference>
<evidence type="ECO:0000313" key="2">
    <source>
        <dbReference type="Proteomes" id="UP000077098"/>
    </source>
</evidence>
<organism evidence="1 2">
    <name type="scientific">Agrobacterium tumefaciens</name>
    <dbReference type="NCBI Taxonomy" id="358"/>
    <lineage>
        <taxon>Bacteria</taxon>
        <taxon>Pseudomonadati</taxon>
        <taxon>Pseudomonadota</taxon>
        <taxon>Alphaproteobacteria</taxon>
        <taxon>Hyphomicrobiales</taxon>
        <taxon>Rhizobiaceae</taxon>
        <taxon>Rhizobium/Agrobacterium group</taxon>
        <taxon>Agrobacterium</taxon>
        <taxon>Agrobacterium tumefaciens complex</taxon>
    </lineage>
</organism>
<accession>A0A176X2M2</accession>
<name>A0A176X2M2_AGRTU</name>
<dbReference type="EMBL" id="LXPS01000036">
    <property type="protein sequence ID" value="OAE40671.1"/>
    <property type="molecule type" value="Genomic_DNA"/>
</dbReference>
<dbReference type="Proteomes" id="UP000077098">
    <property type="component" value="Unassembled WGS sequence"/>
</dbReference>
<evidence type="ECO:0000313" key="1">
    <source>
        <dbReference type="EMBL" id="OAE40671.1"/>
    </source>
</evidence>